<reference evidence="1 2" key="1">
    <citation type="submission" date="2020-08" db="EMBL/GenBank/DDBJ databases">
        <title>Genomic Encyclopedia of Type Strains, Phase IV (KMG-IV): sequencing the most valuable type-strain genomes for metagenomic binning, comparative biology and taxonomic classification.</title>
        <authorList>
            <person name="Goeker M."/>
        </authorList>
    </citation>
    <scope>NUCLEOTIDE SEQUENCE [LARGE SCALE GENOMIC DNA]</scope>
    <source>
        <strain evidence="1 2">DSM 100039</strain>
    </source>
</reference>
<comment type="caution">
    <text evidence="1">The sequence shown here is derived from an EMBL/GenBank/DDBJ whole genome shotgun (WGS) entry which is preliminary data.</text>
</comment>
<dbReference type="Proteomes" id="UP000556329">
    <property type="component" value="Unassembled WGS sequence"/>
</dbReference>
<organism evidence="1 2">
    <name type="scientific">Mesorhizobium sangaii</name>
    <dbReference type="NCBI Taxonomy" id="505389"/>
    <lineage>
        <taxon>Bacteria</taxon>
        <taxon>Pseudomonadati</taxon>
        <taxon>Pseudomonadota</taxon>
        <taxon>Alphaproteobacteria</taxon>
        <taxon>Hyphomicrobiales</taxon>
        <taxon>Phyllobacteriaceae</taxon>
        <taxon>Mesorhizobium</taxon>
    </lineage>
</organism>
<dbReference type="EMBL" id="JACHEF010000001">
    <property type="protein sequence ID" value="MBB6407451.1"/>
    <property type="molecule type" value="Genomic_DNA"/>
</dbReference>
<name>A0A841P1Q1_9HYPH</name>
<protein>
    <recommendedName>
        <fullName evidence="3">DNA-binding protein</fullName>
    </recommendedName>
</protein>
<gene>
    <name evidence="1" type="ORF">HNQ71_000095</name>
</gene>
<dbReference type="AlphaFoldDB" id="A0A841P1Q1"/>
<dbReference type="RefSeq" id="WP_184870692.1">
    <property type="nucleotide sequence ID" value="NZ_JACHEF010000001.1"/>
</dbReference>
<keyword evidence="2" id="KW-1185">Reference proteome</keyword>
<proteinExistence type="predicted"/>
<evidence type="ECO:0000313" key="1">
    <source>
        <dbReference type="EMBL" id="MBB6407451.1"/>
    </source>
</evidence>
<evidence type="ECO:0000313" key="2">
    <source>
        <dbReference type="Proteomes" id="UP000556329"/>
    </source>
</evidence>
<evidence type="ECO:0008006" key="3">
    <source>
        <dbReference type="Google" id="ProtNLM"/>
    </source>
</evidence>
<sequence length="99" mass="10948">MDRMDNQAAQAFSARIAFWTSQGLSGLDLYERLAADDQLPAVFDSEDLAAIQGISPLSVKKQRHRGGGPNFMRLSPKAVRYARADVCRYLASRYVQVAA</sequence>
<accession>A0A841P1Q1</accession>